<name>A0ABU1B2G6_9STRE</name>
<evidence type="ECO:0000256" key="1">
    <source>
        <dbReference type="SAM" id="Phobius"/>
    </source>
</evidence>
<evidence type="ECO:0000313" key="3">
    <source>
        <dbReference type="Proteomes" id="UP001228446"/>
    </source>
</evidence>
<dbReference type="Pfam" id="PF07314">
    <property type="entry name" value="Lit"/>
    <property type="match status" value="1"/>
</dbReference>
<dbReference type="Proteomes" id="UP001228446">
    <property type="component" value="Unassembled WGS sequence"/>
</dbReference>
<keyword evidence="1" id="KW-0472">Membrane</keyword>
<comment type="caution">
    <text evidence="2">The sequence shown here is derived from an EMBL/GenBank/DDBJ whole genome shotgun (WGS) entry which is preliminary data.</text>
</comment>
<dbReference type="RefSeq" id="WP_155965726.1">
    <property type="nucleotide sequence ID" value="NZ_AP025331.1"/>
</dbReference>
<reference evidence="2 3" key="1">
    <citation type="submission" date="2023-08" db="EMBL/GenBank/DDBJ databases">
        <title>Streptococcus ruminantium-associated sheep mastitis outbreak detected in Italy is distinct from bovine isolates.</title>
        <authorList>
            <person name="Rosa M.N."/>
            <person name="Vezina B."/>
            <person name="Tola S."/>
        </authorList>
    </citation>
    <scope>NUCLEOTIDE SEQUENCE [LARGE SCALE GENOMIC DNA]</scope>
    <source>
        <strain evidence="2 3">OM6730</strain>
    </source>
</reference>
<evidence type="ECO:0000313" key="2">
    <source>
        <dbReference type="EMBL" id="MDQ8833043.1"/>
    </source>
</evidence>
<feature type="transmembrane region" description="Helical" evidence="1">
    <location>
        <begin position="179"/>
        <end position="203"/>
    </location>
</feature>
<dbReference type="EMBL" id="JAVIBX010000012">
    <property type="protein sequence ID" value="MDQ8833043.1"/>
    <property type="molecule type" value="Genomic_DNA"/>
</dbReference>
<accession>A0ABU1B2G6</accession>
<sequence>MKTRLQVIGTALFILSAAILATIYLAWLVYPLEISFLGLEKIVYMKAADIAYNFNMLMNYLTNPFVTVLNLPSFSASAAGLKHFADVKHLFHLVQGIFVITLPTFILFTRKIVLKGHGNLFRNVFFLLALAPVLVGLLGLSIGFDHFFTLFHLVLFPGDSTWLFDPATDPVIYILPQEFFLHCFLTFFFLYELFFGIILTWIVRKGRKESTL</sequence>
<keyword evidence="3" id="KW-1185">Reference proteome</keyword>
<feature type="transmembrane region" description="Helical" evidence="1">
    <location>
        <begin position="90"/>
        <end position="108"/>
    </location>
</feature>
<proteinExistence type="predicted"/>
<feature type="transmembrane region" description="Helical" evidence="1">
    <location>
        <begin position="120"/>
        <end position="144"/>
    </location>
</feature>
<organism evidence="2 3">
    <name type="scientific">Streptococcus ruminantium</name>
    <dbReference type="NCBI Taxonomy" id="1917441"/>
    <lineage>
        <taxon>Bacteria</taxon>
        <taxon>Bacillati</taxon>
        <taxon>Bacillota</taxon>
        <taxon>Bacilli</taxon>
        <taxon>Lactobacillales</taxon>
        <taxon>Streptococcaceae</taxon>
        <taxon>Streptococcus</taxon>
    </lineage>
</organism>
<protein>
    <submittedName>
        <fullName evidence="2">TIGR01906 family membrane protein</fullName>
    </submittedName>
</protein>
<dbReference type="NCBIfam" id="TIGR01906">
    <property type="entry name" value="integ_TIGR01906"/>
    <property type="match status" value="1"/>
</dbReference>
<keyword evidence="1" id="KW-1133">Transmembrane helix</keyword>
<feature type="transmembrane region" description="Helical" evidence="1">
    <location>
        <begin position="7"/>
        <end position="30"/>
    </location>
</feature>
<dbReference type="InterPro" id="IPR010178">
    <property type="entry name" value="Lit"/>
</dbReference>
<gene>
    <name evidence="2" type="ORF">RFF62_04475</name>
</gene>
<keyword evidence="1" id="KW-0812">Transmembrane</keyword>